<dbReference type="GO" id="GO:0030282">
    <property type="term" value="P:bone mineralization"/>
    <property type="evidence" value="ECO:0007669"/>
    <property type="project" value="Ensembl"/>
</dbReference>
<accession>A0A8D0G5V7</accession>
<dbReference type="GO" id="GO:0090290">
    <property type="term" value="P:positive regulation of osteoclast proliferation"/>
    <property type="evidence" value="ECO:0007669"/>
    <property type="project" value="Ensembl"/>
</dbReference>
<evidence type="ECO:0000313" key="11">
    <source>
        <dbReference type="Ensembl" id="ENSSPUP00000003082.1"/>
    </source>
</evidence>
<evidence type="ECO:0000256" key="7">
    <source>
        <dbReference type="ARBA" id="ARBA00022702"/>
    </source>
</evidence>
<dbReference type="GO" id="GO:0045944">
    <property type="term" value="P:positive regulation of transcription by RNA polymerase II"/>
    <property type="evidence" value="ECO:0007669"/>
    <property type="project" value="Ensembl"/>
</dbReference>
<dbReference type="GO" id="GO:0071866">
    <property type="term" value="P:negative regulation of apoptotic process in bone marrow cell"/>
    <property type="evidence" value="ECO:0007669"/>
    <property type="project" value="Ensembl"/>
</dbReference>
<comment type="subcellular location">
    <subcellularLocation>
        <location evidence="1">Secreted</location>
    </subcellularLocation>
</comment>
<dbReference type="GO" id="GO:0048873">
    <property type="term" value="P:homeostasis of number of cells within a tissue"/>
    <property type="evidence" value="ECO:0007669"/>
    <property type="project" value="Ensembl"/>
</dbReference>
<dbReference type="GO" id="GO:0010629">
    <property type="term" value="P:negative regulation of gene expression"/>
    <property type="evidence" value="ECO:0007669"/>
    <property type="project" value="Ensembl"/>
</dbReference>
<reference evidence="11" key="1">
    <citation type="submission" date="2025-08" db="UniProtKB">
        <authorList>
            <consortium name="Ensembl"/>
        </authorList>
    </citation>
    <scope>IDENTIFICATION</scope>
</reference>
<protein>
    <recommendedName>
        <fullName evidence="4 10">Parathyroid hormone</fullName>
        <shortName evidence="10">PTH</shortName>
    </recommendedName>
</protein>
<dbReference type="GO" id="GO:0060732">
    <property type="term" value="P:positive regulation of inositol phosphate biosynthetic process"/>
    <property type="evidence" value="ECO:0007669"/>
    <property type="project" value="Ensembl"/>
</dbReference>
<dbReference type="PANTHER" id="PTHR10541">
    <property type="entry name" value="PARATHYROID HORMONE"/>
    <property type="match status" value="1"/>
</dbReference>
<dbReference type="GO" id="GO:0046326">
    <property type="term" value="P:positive regulation of D-glucose import"/>
    <property type="evidence" value="ECO:0007669"/>
    <property type="project" value="UniProtKB-UniRule"/>
</dbReference>
<keyword evidence="6" id="KW-0165">Cleavage on pair of basic residues</keyword>
<evidence type="ECO:0000256" key="3">
    <source>
        <dbReference type="ARBA" id="ARBA00011605"/>
    </source>
</evidence>
<dbReference type="GO" id="GO:0005615">
    <property type="term" value="C:extracellular space"/>
    <property type="evidence" value="ECO:0007669"/>
    <property type="project" value="Ensembl"/>
</dbReference>
<dbReference type="AlphaFoldDB" id="A0A8D0G5V7"/>
<evidence type="ECO:0000313" key="12">
    <source>
        <dbReference type="Proteomes" id="UP000694392"/>
    </source>
</evidence>
<keyword evidence="12" id="KW-1185">Reference proteome</keyword>
<keyword evidence="7 10" id="KW-0372">Hormone</keyword>
<keyword evidence="5" id="KW-0964">Secreted</keyword>
<keyword evidence="8" id="KW-0732">Signal</keyword>
<dbReference type="GO" id="GO:0055062">
    <property type="term" value="P:phosphate ion homeostasis"/>
    <property type="evidence" value="ECO:0007669"/>
    <property type="project" value="Ensembl"/>
</dbReference>
<dbReference type="GO" id="GO:0006874">
    <property type="term" value="P:intracellular calcium ion homeostasis"/>
    <property type="evidence" value="ECO:0007669"/>
    <property type="project" value="Ensembl"/>
</dbReference>
<dbReference type="GO" id="GO:0006366">
    <property type="term" value="P:transcription by RNA polymerase II"/>
    <property type="evidence" value="ECO:0007669"/>
    <property type="project" value="Ensembl"/>
</dbReference>
<evidence type="ECO:0000256" key="6">
    <source>
        <dbReference type="ARBA" id="ARBA00022685"/>
    </source>
</evidence>
<evidence type="ECO:0000256" key="2">
    <source>
        <dbReference type="ARBA" id="ARBA00006307"/>
    </source>
</evidence>
<dbReference type="OMA" id="MKLQDVH"/>
<evidence type="ECO:0000256" key="8">
    <source>
        <dbReference type="ARBA" id="ARBA00022729"/>
    </source>
</evidence>
<evidence type="ECO:0000256" key="9">
    <source>
        <dbReference type="ARBA" id="ARBA00093407"/>
    </source>
</evidence>
<reference evidence="11" key="2">
    <citation type="submission" date="2025-09" db="UniProtKB">
        <authorList>
            <consortium name="Ensembl"/>
        </authorList>
    </citation>
    <scope>IDENTIFICATION</scope>
</reference>
<dbReference type="InterPro" id="IPR003625">
    <property type="entry name" value="PTH"/>
</dbReference>
<dbReference type="Proteomes" id="UP000694392">
    <property type="component" value="Unplaced"/>
</dbReference>
<dbReference type="GO" id="GO:0045725">
    <property type="term" value="P:positive regulation of glycogen biosynthetic process"/>
    <property type="evidence" value="ECO:0007669"/>
    <property type="project" value="Ensembl"/>
</dbReference>
<comment type="subunit">
    <text evidence="3">Interacts with PTH1R (via N-terminal extracellular domain).</text>
</comment>
<gene>
    <name evidence="11" type="primary">PTH</name>
</gene>
<dbReference type="GO" id="GO:0005179">
    <property type="term" value="F:hormone activity"/>
    <property type="evidence" value="ECO:0007669"/>
    <property type="project" value="UniProtKB-KW"/>
</dbReference>
<dbReference type="GO" id="GO:0051428">
    <property type="term" value="F:peptide hormone receptor binding"/>
    <property type="evidence" value="ECO:0007669"/>
    <property type="project" value="Ensembl"/>
</dbReference>
<name>A0A8D0G5V7_SPHPU</name>
<dbReference type="GeneTree" id="ENSGT00390000018603"/>
<evidence type="ECO:0000256" key="1">
    <source>
        <dbReference type="ARBA" id="ARBA00004613"/>
    </source>
</evidence>
<comment type="similarity">
    <text evidence="2 10">Belongs to the parathyroid hormone family.</text>
</comment>
<dbReference type="GO" id="GO:0007267">
    <property type="term" value="P:cell-cell signaling"/>
    <property type="evidence" value="ECO:0007669"/>
    <property type="project" value="TreeGrafter"/>
</dbReference>
<dbReference type="GO" id="GO:0009967">
    <property type="term" value="P:positive regulation of signal transduction"/>
    <property type="evidence" value="ECO:0007669"/>
    <property type="project" value="Ensembl"/>
</dbReference>
<comment type="function">
    <text evidence="9 10">Parathyroid hormone elevates calcium level by dissolving the salts in bone and preventing their renal excretion. Acts by binding to its receptor, PTH1R, activating G protein-coupled receptor signaling. Stimulates [1-14C]-2-deoxy-D-glucose (2DG) transport and glycogen synthesis in osteoblastic cells.</text>
</comment>
<proteinExistence type="inferred from homology"/>
<dbReference type="GO" id="GO:0010960">
    <property type="term" value="P:magnesium ion homeostasis"/>
    <property type="evidence" value="ECO:0007669"/>
    <property type="project" value="Ensembl"/>
</dbReference>
<evidence type="ECO:0000256" key="5">
    <source>
        <dbReference type="ARBA" id="ARBA00022525"/>
    </source>
</evidence>
<dbReference type="PROSITE" id="PS00335">
    <property type="entry name" value="PARATHYROID"/>
    <property type="match status" value="1"/>
</dbReference>
<dbReference type="Pfam" id="PF01279">
    <property type="entry name" value="Parathyroid"/>
    <property type="match status" value="1"/>
</dbReference>
<dbReference type="GO" id="GO:0030501">
    <property type="term" value="P:positive regulation of bone mineralization"/>
    <property type="evidence" value="ECO:0007669"/>
    <property type="project" value="Ensembl"/>
</dbReference>
<organism evidence="11 12">
    <name type="scientific">Sphenodon punctatus</name>
    <name type="common">Tuatara</name>
    <name type="synonym">Hatteria punctata</name>
    <dbReference type="NCBI Taxonomy" id="8508"/>
    <lineage>
        <taxon>Eukaryota</taxon>
        <taxon>Metazoa</taxon>
        <taxon>Chordata</taxon>
        <taxon>Craniata</taxon>
        <taxon>Vertebrata</taxon>
        <taxon>Euteleostomi</taxon>
        <taxon>Lepidosauria</taxon>
        <taxon>Sphenodontia</taxon>
        <taxon>Sphenodontidae</taxon>
        <taxon>Sphenodon</taxon>
    </lineage>
</organism>
<dbReference type="GO" id="GO:0031857">
    <property type="term" value="F:type 1 parathyroid hormone receptor binding"/>
    <property type="evidence" value="ECO:0007669"/>
    <property type="project" value="Ensembl"/>
</dbReference>
<dbReference type="InterPro" id="IPR001415">
    <property type="entry name" value="PTH/PTH-rel"/>
</dbReference>
<dbReference type="GO" id="GO:0071864">
    <property type="term" value="P:positive regulation of cell proliferation in bone marrow"/>
    <property type="evidence" value="ECO:0007669"/>
    <property type="project" value="Ensembl"/>
</dbReference>
<dbReference type="GO" id="GO:0007189">
    <property type="term" value="P:adenylate cyclase-activating G protein-coupled receptor signaling pathway"/>
    <property type="evidence" value="ECO:0007669"/>
    <property type="project" value="Ensembl"/>
</dbReference>
<sequence>MISIRDMAKTAMILYAVCFFAESHGKPVTKRSVSEVQLMHDRGEHRHTVERQEWLQERLQNVHSGSLPAPEALVNVKTREIRSRKLLPEHLRAIMQKKPIDLDKAYLDILLKTKSQ</sequence>
<evidence type="ECO:0000256" key="4">
    <source>
        <dbReference type="ARBA" id="ARBA00022135"/>
    </source>
</evidence>
<dbReference type="PIRSF" id="PIRSF001832">
    <property type="entry name" value="PTH"/>
    <property type="match status" value="1"/>
</dbReference>
<dbReference type="Ensembl" id="ENSSPUT00000003273.1">
    <property type="protein sequence ID" value="ENSSPUP00000003082.1"/>
    <property type="gene ID" value="ENSSPUG00000002387.1"/>
</dbReference>
<dbReference type="PANTHER" id="PTHR10541:SF2">
    <property type="entry name" value="PARATHYROID HORMONE"/>
    <property type="match status" value="1"/>
</dbReference>
<dbReference type="SMART" id="SM00087">
    <property type="entry name" value="PTH"/>
    <property type="match status" value="1"/>
</dbReference>
<evidence type="ECO:0000256" key="10">
    <source>
        <dbReference type="PIRNR" id="PIRNR001832"/>
    </source>
</evidence>